<protein>
    <submittedName>
        <fullName evidence="3">DUF3592 domain-containing protein</fullName>
    </submittedName>
</protein>
<keyword evidence="1" id="KW-0472">Membrane</keyword>
<feature type="transmembrane region" description="Helical" evidence="1">
    <location>
        <begin position="209"/>
        <end position="227"/>
    </location>
</feature>
<evidence type="ECO:0000256" key="1">
    <source>
        <dbReference type="SAM" id="Phobius"/>
    </source>
</evidence>
<feature type="domain" description="DUF3592" evidence="2">
    <location>
        <begin position="70"/>
        <end position="153"/>
    </location>
</feature>
<name>A0ABU5MZY8_9BACT</name>
<dbReference type="Proteomes" id="UP001290861">
    <property type="component" value="Unassembled WGS sequence"/>
</dbReference>
<feature type="transmembrane region" description="Helical" evidence="1">
    <location>
        <begin position="158"/>
        <end position="179"/>
    </location>
</feature>
<dbReference type="Pfam" id="PF12158">
    <property type="entry name" value="DUF3592"/>
    <property type="match status" value="1"/>
</dbReference>
<evidence type="ECO:0000313" key="4">
    <source>
        <dbReference type="Proteomes" id="UP001290861"/>
    </source>
</evidence>
<keyword evidence="1" id="KW-0812">Transmembrane</keyword>
<feature type="transmembrane region" description="Helical" evidence="1">
    <location>
        <begin position="234"/>
        <end position="258"/>
    </location>
</feature>
<dbReference type="InterPro" id="IPR021994">
    <property type="entry name" value="DUF3592"/>
</dbReference>
<evidence type="ECO:0000313" key="3">
    <source>
        <dbReference type="EMBL" id="MDZ8119760.1"/>
    </source>
</evidence>
<proteinExistence type="predicted"/>
<dbReference type="EMBL" id="JARVCO010000012">
    <property type="protein sequence ID" value="MDZ8119760.1"/>
    <property type="molecule type" value="Genomic_DNA"/>
</dbReference>
<keyword evidence="4" id="KW-1185">Reference proteome</keyword>
<gene>
    <name evidence="3" type="ORF">P9H32_14115</name>
</gene>
<comment type="caution">
    <text evidence="3">The sequence shown here is derived from an EMBL/GenBank/DDBJ whole genome shotgun (WGS) entry which is preliminary data.</text>
</comment>
<feature type="transmembrane region" description="Helical" evidence="1">
    <location>
        <begin position="34"/>
        <end position="54"/>
    </location>
</feature>
<organism evidence="3 4">
    <name type="scientific">Pontiella agarivorans</name>
    <dbReference type="NCBI Taxonomy" id="3038953"/>
    <lineage>
        <taxon>Bacteria</taxon>
        <taxon>Pseudomonadati</taxon>
        <taxon>Kiritimatiellota</taxon>
        <taxon>Kiritimatiellia</taxon>
        <taxon>Kiritimatiellales</taxon>
        <taxon>Pontiellaceae</taxon>
        <taxon>Pontiella</taxon>
    </lineage>
</organism>
<accession>A0ABU5MZY8</accession>
<evidence type="ECO:0000259" key="2">
    <source>
        <dbReference type="Pfam" id="PF12158"/>
    </source>
</evidence>
<reference evidence="3 4" key="1">
    <citation type="journal article" date="2024" name="Appl. Environ. Microbiol.">
        <title>Pontiella agarivorans sp. nov., a novel marine anaerobic bacterium capable of degrading macroalgal polysaccharides and fixing nitrogen.</title>
        <authorList>
            <person name="Liu N."/>
            <person name="Kivenson V."/>
            <person name="Peng X."/>
            <person name="Cui Z."/>
            <person name="Lankiewicz T.S."/>
            <person name="Gosselin K.M."/>
            <person name="English C.J."/>
            <person name="Blair E.M."/>
            <person name="O'Malley M.A."/>
            <person name="Valentine D.L."/>
        </authorList>
    </citation>
    <scope>NUCLEOTIDE SEQUENCE [LARGE SCALE GENOMIC DNA]</scope>
    <source>
        <strain evidence="3 4">NLcol2</strain>
    </source>
</reference>
<keyword evidence="1" id="KW-1133">Transmembrane helix</keyword>
<sequence>MIFSTFGLLFAGLPWIRIRNRRKTEKQEKSTKSFFIPFGSVFAAVGLLMIKPLLADPLLKTQDAKTWNEVPATVVSSKVKSHDSDDGTTYSPYIAYRYNIGSTEYFGDRYTFIGESSSGYESKAEIIRRYPKNRKFTIYVNPENPAESVIHRNASGSLLLGLIPLIFCTIGFAIIIAGFRTKSASTPLNPEQAGKRIVTLKGKSPAAKAFGLTLFAGIWGGVVFLILKSDAPILFPIIFGLFGIAIAAGAIYAVLALFNPRPSAEITPGQIHPGTHVALRWRINGRAERIDELTVSLKCLKLTVETRRSGGKTTTTLVKTPIHETELMRSSEQHNIAQQAIRFTLPADQPASRPGNHDGIQWQLVFHGSIPQWPDLKEELPFLVYPQETNG</sequence>